<proteinExistence type="predicted"/>
<protein>
    <recommendedName>
        <fullName evidence="4">Transglycosylase SLT domain-containing protein</fullName>
    </recommendedName>
</protein>
<organism evidence="2 3">
    <name type="scientific">Elaphomyces granulatus</name>
    <dbReference type="NCBI Taxonomy" id="519963"/>
    <lineage>
        <taxon>Eukaryota</taxon>
        <taxon>Fungi</taxon>
        <taxon>Dikarya</taxon>
        <taxon>Ascomycota</taxon>
        <taxon>Pezizomycotina</taxon>
        <taxon>Eurotiomycetes</taxon>
        <taxon>Eurotiomycetidae</taxon>
        <taxon>Eurotiales</taxon>
        <taxon>Elaphomycetaceae</taxon>
        <taxon>Elaphomyces</taxon>
    </lineage>
</organism>
<gene>
    <name evidence="2" type="ORF">Egran_06695</name>
</gene>
<evidence type="ECO:0000313" key="2">
    <source>
        <dbReference type="EMBL" id="OXV05537.1"/>
    </source>
</evidence>
<comment type="caution">
    <text evidence="2">The sequence shown here is derived from an EMBL/GenBank/DDBJ whole genome shotgun (WGS) entry which is preliminary data.</text>
</comment>
<dbReference type="InterPro" id="IPR023346">
    <property type="entry name" value="Lysozyme-like_dom_sf"/>
</dbReference>
<evidence type="ECO:0000313" key="3">
    <source>
        <dbReference type="Proteomes" id="UP000243515"/>
    </source>
</evidence>
<reference evidence="2 3" key="1">
    <citation type="journal article" date="2015" name="Environ. Microbiol.">
        <title>Metagenome sequence of Elaphomyces granulatus from sporocarp tissue reveals Ascomycota ectomycorrhizal fingerprints of genome expansion and a Proteobacteria-rich microbiome.</title>
        <authorList>
            <person name="Quandt C.A."/>
            <person name="Kohler A."/>
            <person name="Hesse C.N."/>
            <person name="Sharpton T.J."/>
            <person name="Martin F."/>
            <person name="Spatafora J.W."/>
        </authorList>
    </citation>
    <scope>NUCLEOTIDE SEQUENCE [LARGE SCALE GENOMIC DNA]</scope>
    <source>
        <strain evidence="2 3">OSC145934</strain>
    </source>
</reference>
<evidence type="ECO:0000256" key="1">
    <source>
        <dbReference type="SAM" id="SignalP"/>
    </source>
</evidence>
<feature type="signal peptide" evidence="1">
    <location>
        <begin position="1"/>
        <end position="18"/>
    </location>
</feature>
<dbReference type="SUPFAM" id="SSF53955">
    <property type="entry name" value="Lysozyme-like"/>
    <property type="match status" value="1"/>
</dbReference>
<accession>A0A232LNZ5</accession>
<feature type="chain" id="PRO_5013099269" description="Transglycosylase SLT domain-containing protein" evidence="1">
    <location>
        <begin position="19"/>
        <end position="269"/>
    </location>
</feature>
<dbReference type="Proteomes" id="UP000243515">
    <property type="component" value="Unassembled WGS sequence"/>
</dbReference>
<sequence length="269" mass="29087">MFFQAVLTVFSFIALVAALPFPLDTIVQKLQPRNYPDQYTLYLGDGSTNGGWPSVDHWMPFDDLFNRNQPLMMQSCSQFGVANDIQSETSEIYTAIQAISSQTGVDNRFILAIMMQESGGCVRAPTTNWGVRNPGLMQSHNGQGTCNEGSVSNPCPQDRVTQMIHDGSQYSLLFFSSPFLDGYRYKVAHGFHPLAAGTSSGDGLLQILNQLGGLSAGSKGFYRSARTYNSGSIAASGNLQDGIATHCYASDVANRLLGWAFAPHGCSLG</sequence>
<name>A0A232LNZ5_9EURO</name>
<evidence type="ECO:0008006" key="4">
    <source>
        <dbReference type="Google" id="ProtNLM"/>
    </source>
</evidence>
<dbReference type="EMBL" id="NPHW01006807">
    <property type="protein sequence ID" value="OXV05537.1"/>
    <property type="molecule type" value="Genomic_DNA"/>
</dbReference>
<dbReference type="AlphaFoldDB" id="A0A232LNZ5"/>
<keyword evidence="3" id="KW-1185">Reference proteome</keyword>
<keyword evidence="1" id="KW-0732">Signal</keyword>
<dbReference type="Gene3D" id="1.10.530.10">
    <property type="match status" value="1"/>
</dbReference>
<dbReference type="OrthoDB" id="1193027at2759"/>